<feature type="domain" description="Aminotransferase class I/classII large" evidence="4">
    <location>
        <begin position="23"/>
        <end position="357"/>
    </location>
</feature>
<proteinExistence type="predicted"/>
<sequence>MKTFQTDKLPGRTVHTVDGDEYLWFSGTDYLGMGHDEIFRSFLDEGIDHYGLHFGSSRNNTLRLGIYEETETMLAKWIGSKSALLVSSGVWAGQCVMKFIDYVVFTSAASRSIQNHYAPKVHPALWGNERKLCYDPWSHWAQAVVQEISESPKDTAHIICTDAIGSPIVEAFDFSIFSKLPSRKNIWIVVDESHTLGVYGKSANGLYKSIAALGKFNVIMVSSLNKALGIPAGVIACNSQTADMIRKSAWFSGASPSAPAYAYALKKLLEVNHYKAKSALLASNIAYFAKCLKSSDLFQSVPGHPVFCSEGSALFETLLSNGIMASCFSYPSVDDAPVTRIAVSTLHQKEDLDRLAEVCNQFIC</sequence>
<dbReference type="GO" id="GO:0008483">
    <property type="term" value="F:transaminase activity"/>
    <property type="evidence" value="ECO:0007669"/>
    <property type="project" value="UniProtKB-KW"/>
</dbReference>
<evidence type="ECO:0000256" key="3">
    <source>
        <dbReference type="ARBA" id="ARBA00022898"/>
    </source>
</evidence>
<keyword evidence="5" id="KW-0032">Aminotransferase</keyword>
<keyword evidence="6" id="KW-1185">Reference proteome</keyword>
<keyword evidence="2" id="KW-0808">Transferase</keyword>
<dbReference type="EMBL" id="JAJTTA010000008">
    <property type="protein sequence ID" value="MCF0043558.1"/>
    <property type="molecule type" value="Genomic_DNA"/>
</dbReference>
<dbReference type="Proteomes" id="UP001139700">
    <property type="component" value="Unassembled WGS sequence"/>
</dbReference>
<dbReference type="InterPro" id="IPR004839">
    <property type="entry name" value="Aminotransferase_I/II_large"/>
</dbReference>
<dbReference type="PANTHER" id="PTHR13693">
    <property type="entry name" value="CLASS II AMINOTRANSFERASE/8-AMINO-7-OXONONANOATE SYNTHASE"/>
    <property type="match status" value="1"/>
</dbReference>
<dbReference type="InterPro" id="IPR015424">
    <property type="entry name" value="PyrdxlP-dep_Trfase"/>
</dbReference>
<dbReference type="Gene3D" id="3.40.640.10">
    <property type="entry name" value="Type I PLP-dependent aspartate aminotransferase-like (Major domain)"/>
    <property type="match status" value="1"/>
</dbReference>
<dbReference type="InterPro" id="IPR050087">
    <property type="entry name" value="AON_synthase_class-II"/>
</dbReference>
<dbReference type="GO" id="GO:0030170">
    <property type="term" value="F:pyridoxal phosphate binding"/>
    <property type="evidence" value="ECO:0007669"/>
    <property type="project" value="InterPro"/>
</dbReference>
<keyword evidence="3" id="KW-0663">Pyridoxal phosphate</keyword>
<evidence type="ECO:0000256" key="2">
    <source>
        <dbReference type="ARBA" id="ARBA00022679"/>
    </source>
</evidence>
<dbReference type="AlphaFoldDB" id="A0A9X1PGN5"/>
<gene>
    <name evidence="5" type="ORF">LXM24_25865</name>
</gene>
<dbReference type="RefSeq" id="WP_234616295.1">
    <property type="nucleotide sequence ID" value="NZ_CP098806.1"/>
</dbReference>
<dbReference type="InterPro" id="IPR015422">
    <property type="entry name" value="PyrdxlP-dep_Trfase_small"/>
</dbReference>
<dbReference type="InterPro" id="IPR015421">
    <property type="entry name" value="PyrdxlP-dep_Trfase_major"/>
</dbReference>
<comment type="cofactor">
    <cofactor evidence="1">
        <name>pyridoxal 5'-phosphate</name>
        <dbReference type="ChEBI" id="CHEBI:597326"/>
    </cofactor>
</comment>
<name>A0A9X1PGN5_9BACT</name>
<evidence type="ECO:0000313" key="5">
    <source>
        <dbReference type="EMBL" id="MCF0043558.1"/>
    </source>
</evidence>
<dbReference type="PANTHER" id="PTHR13693:SF100">
    <property type="entry name" value="8-AMINO-7-OXONONANOATE SYNTHASE"/>
    <property type="match status" value="1"/>
</dbReference>
<dbReference type="SUPFAM" id="SSF53383">
    <property type="entry name" value="PLP-dependent transferases"/>
    <property type="match status" value="1"/>
</dbReference>
<comment type="caution">
    <text evidence="5">The sequence shown here is derived from an EMBL/GenBank/DDBJ whole genome shotgun (WGS) entry which is preliminary data.</text>
</comment>
<dbReference type="GO" id="GO:0009102">
    <property type="term" value="P:biotin biosynthetic process"/>
    <property type="evidence" value="ECO:0007669"/>
    <property type="project" value="TreeGrafter"/>
</dbReference>
<evidence type="ECO:0000259" key="4">
    <source>
        <dbReference type="Pfam" id="PF00155"/>
    </source>
</evidence>
<evidence type="ECO:0000313" key="6">
    <source>
        <dbReference type="Proteomes" id="UP001139700"/>
    </source>
</evidence>
<accession>A0A9X1PGN5</accession>
<evidence type="ECO:0000256" key="1">
    <source>
        <dbReference type="ARBA" id="ARBA00001933"/>
    </source>
</evidence>
<dbReference type="Pfam" id="PF00155">
    <property type="entry name" value="Aminotran_1_2"/>
    <property type="match status" value="1"/>
</dbReference>
<dbReference type="GO" id="GO:0008710">
    <property type="term" value="F:8-amino-7-oxononanoate synthase activity"/>
    <property type="evidence" value="ECO:0007669"/>
    <property type="project" value="TreeGrafter"/>
</dbReference>
<dbReference type="Gene3D" id="3.90.1150.10">
    <property type="entry name" value="Aspartate Aminotransferase, domain 1"/>
    <property type="match status" value="1"/>
</dbReference>
<reference evidence="5" key="1">
    <citation type="submission" date="2021-12" db="EMBL/GenBank/DDBJ databases">
        <title>Novel species in genus Dyadobacter.</title>
        <authorList>
            <person name="Ma C."/>
        </authorList>
    </citation>
    <scope>NUCLEOTIDE SEQUENCE</scope>
    <source>
        <strain evidence="5">CY399</strain>
    </source>
</reference>
<organism evidence="5 6">
    <name type="scientific">Dyadobacter fanqingshengii</name>
    <dbReference type="NCBI Taxonomy" id="2906443"/>
    <lineage>
        <taxon>Bacteria</taxon>
        <taxon>Pseudomonadati</taxon>
        <taxon>Bacteroidota</taxon>
        <taxon>Cytophagia</taxon>
        <taxon>Cytophagales</taxon>
        <taxon>Spirosomataceae</taxon>
        <taxon>Dyadobacter</taxon>
    </lineage>
</organism>
<protein>
    <submittedName>
        <fullName evidence="5">Aminotransferase class I/II-fold pyridoxal phosphate-dependent enzyme</fullName>
    </submittedName>
</protein>